<sequence length="71" mass="7682">MFLSDKSYAAVSSHECDVTKVESGSDSLMVFVENCEVRPGPNTTMSQGNASKDDISGPQTYLWFAQSSVDV</sequence>
<dbReference type="EMBL" id="AUYB01000002">
    <property type="protein sequence ID" value="KZN48599.1"/>
    <property type="molecule type" value="Genomic_DNA"/>
</dbReference>
<dbReference type="Proteomes" id="UP000076643">
    <property type="component" value="Unassembled WGS sequence"/>
</dbReference>
<comment type="caution">
    <text evidence="1">The sequence shown here is derived from an EMBL/GenBank/DDBJ whole genome shotgun (WGS) entry which is preliminary data.</text>
</comment>
<dbReference type="PATRIC" id="fig|1365250.3.peg.73"/>
<keyword evidence="2" id="KW-1185">Reference proteome</keyword>
<protein>
    <submittedName>
        <fullName evidence="1">Uncharacterized protein</fullName>
    </submittedName>
</protein>
<dbReference type="RefSeq" id="WP_063358106.1">
    <property type="nucleotide sequence ID" value="NZ_AQHB01000041.1"/>
</dbReference>
<evidence type="ECO:0000313" key="2">
    <source>
        <dbReference type="Proteomes" id="UP000076643"/>
    </source>
</evidence>
<organism evidence="1 2">
    <name type="scientific">Pseudoalteromonas luteoviolacea DSM 6061</name>
    <dbReference type="NCBI Taxonomy" id="1365250"/>
    <lineage>
        <taxon>Bacteria</taxon>
        <taxon>Pseudomonadati</taxon>
        <taxon>Pseudomonadota</taxon>
        <taxon>Gammaproteobacteria</taxon>
        <taxon>Alteromonadales</taxon>
        <taxon>Pseudoalteromonadaceae</taxon>
        <taxon>Pseudoalteromonas</taxon>
    </lineage>
</organism>
<gene>
    <name evidence="1" type="ORF">N475_06105</name>
</gene>
<dbReference type="AlphaFoldDB" id="A0A161XYZ3"/>
<accession>A0A161XYZ3</accession>
<proteinExistence type="predicted"/>
<evidence type="ECO:0000313" key="1">
    <source>
        <dbReference type="EMBL" id="KZN48599.1"/>
    </source>
</evidence>
<name>A0A161XYZ3_9GAMM</name>
<reference evidence="1 2" key="1">
    <citation type="submission" date="2013-07" db="EMBL/GenBank/DDBJ databases">
        <title>Comparative Genomic and Metabolomic Analysis of Twelve Strains of Pseudoalteromonas luteoviolacea.</title>
        <authorList>
            <person name="Vynne N.G."/>
            <person name="Mansson M."/>
            <person name="Gram L."/>
        </authorList>
    </citation>
    <scope>NUCLEOTIDE SEQUENCE [LARGE SCALE GENOMIC DNA]</scope>
    <source>
        <strain evidence="1 2">DSM 6061</strain>
    </source>
</reference>